<sequence>MSASSPPGSQPSASMPETMTPFKPQESLTEQVARHLEDLVAFGQLQSGERIVESTMARQLNVSHGSLREGLRLAERRHLVQNVPRRGTFVTRLDSFFVRSLYDVMALYLSHTGRKFARAWQADDMARLESLYQRMEDCRVGNDLPGFLDLGIHYTQASLAYADNYFIVSAIDDLWPSAKRCAFVAFKGGGDHCLADNLSFMRNSIAAIRQRDEAQLCRIIQGYADDQCDKVIRYLDTQPSHVR</sequence>
<dbReference type="Pfam" id="PF00392">
    <property type="entry name" value="GntR"/>
    <property type="match status" value="1"/>
</dbReference>
<dbReference type="Pfam" id="PF07729">
    <property type="entry name" value="FCD"/>
    <property type="match status" value="1"/>
</dbReference>
<evidence type="ECO:0000256" key="4">
    <source>
        <dbReference type="SAM" id="MobiDB-lite"/>
    </source>
</evidence>
<dbReference type="InterPro" id="IPR008920">
    <property type="entry name" value="TF_FadR/GntR_C"/>
</dbReference>
<dbReference type="InterPro" id="IPR011711">
    <property type="entry name" value="GntR_C"/>
</dbReference>
<dbReference type="Gene3D" id="1.10.10.10">
    <property type="entry name" value="Winged helix-like DNA-binding domain superfamily/Winged helix DNA-binding domain"/>
    <property type="match status" value="1"/>
</dbReference>
<accession>A0ABU3VVV8</accession>
<keyword evidence="1" id="KW-0805">Transcription regulation</keyword>
<evidence type="ECO:0000256" key="1">
    <source>
        <dbReference type="ARBA" id="ARBA00023015"/>
    </source>
</evidence>
<evidence type="ECO:0000313" key="6">
    <source>
        <dbReference type="EMBL" id="MDV2078413.1"/>
    </source>
</evidence>
<protein>
    <submittedName>
        <fullName evidence="6">GntR family transcriptional regulator</fullName>
    </submittedName>
</protein>
<proteinExistence type="predicted"/>
<keyword evidence="2" id="KW-0238">DNA-binding</keyword>
<name>A0ABU3VVV8_9GAMM</name>
<dbReference type="RefSeq" id="WP_316973181.1">
    <property type="nucleotide sequence ID" value="NZ_JAWIIJ010000003.1"/>
</dbReference>
<evidence type="ECO:0000256" key="3">
    <source>
        <dbReference type="ARBA" id="ARBA00023163"/>
    </source>
</evidence>
<evidence type="ECO:0000313" key="7">
    <source>
        <dbReference type="Proteomes" id="UP001269819"/>
    </source>
</evidence>
<gene>
    <name evidence="6" type="ORF">RYS15_06940</name>
</gene>
<dbReference type="InterPro" id="IPR036390">
    <property type="entry name" value="WH_DNA-bd_sf"/>
</dbReference>
<dbReference type="SMART" id="SM00345">
    <property type="entry name" value="HTH_GNTR"/>
    <property type="match status" value="1"/>
</dbReference>
<comment type="caution">
    <text evidence="6">The sequence shown here is derived from an EMBL/GenBank/DDBJ whole genome shotgun (WGS) entry which is preliminary data.</text>
</comment>
<dbReference type="PANTHER" id="PTHR43537">
    <property type="entry name" value="TRANSCRIPTIONAL REGULATOR, GNTR FAMILY"/>
    <property type="match status" value="1"/>
</dbReference>
<dbReference type="InterPro" id="IPR000524">
    <property type="entry name" value="Tscrpt_reg_HTH_GntR"/>
</dbReference>
<dbReference type="PANTHER" id="PTHR43537:SF24">
    <property type="entry name" value="GLUCONATE OPERON TRANSCRIPTIONAL REPRESSOR"/>
    <property type="match status" value="1"/>
</dbReference>
<dbReference type="Gene3D" id="1.20.120.530">
    <property type="entry name" value="GntR ligand-binding domain-like"/>
    <property type="match status" value="1"/>
</dbReference>
<feature type="compositionally biased region" description="Low complexity" evidence="4">
    <location>
        <begin position="1"/>
        <end position="16"/>
    </location>
</feature>
<keyword evidence="3" id="KW-0804">Transcription</keyword>
<dbReference type="InterPro" id="IPR036388">
    <property type="entry name" value="WH-like_DNA-bd_sf"/>
</dbReference>
<evidence type="ECO:0000256" key="2">
    <source>
        <dbReference type="ARBA" id="ARBA00023125"/>
    </source>
</evidence>
<reference evidence="6 7" key="1">
    <citation type="submission" date="2023-10" db="EMBL/GenBank/DDBJ databases">
        <title>Characteristics and mechanism of a salt-tolerant marine origin heterotrophic nitrifying- aerobic denitrifying bacteria Marinobacter xestospongiae HN1.</title>
        <authorList>
            <person name="Qi R."/>
        </authorList>
    </citation>
    <scope>NUCLEOTIDE SEQUENCE [LARGE SCALE GENOMIC DNA]</scope>
    <source>
        <strain evidence="6 7">HN1</strain>
    </source>
</reference>
<feature type="domain" description="HTH gntR-type" evidence="5">
    <location>
        <begin position="26"/>
        <end position="93"/>
    </location>
</feature>
<dbReference type="EMBL" id="JAWIIJ010000003">
    <property type="protein sequence ID" value="MDV2078413.1"/>
    <property type="molecule type" value="Genomic_DNA"/>
</dbReference>
<dbReference type="SUPFAM" id="SSF46785">
    <property type="entry name" value="Winged helix' DNA-binding domain"/>
    <property type="match status" value="1"/>
</dbReference>
<dbReference type="SUPFAM" id="SSF48008">
    <property type="entry name" value="GntR ligand-binding domain-like"/>
    <property type="match status" value="1"/>
</dbReference>
<keyword evidence="7" id="KW-1185">Reference proteome</keyword>
<dbReference type="PROSITE" id="PS50949">
    <property type="entry name" value="HTH_GNTR"/>
    <property type="match status" value="1"/>
</dbReference>
<dbReference type="Proteomes" id="UP001269819">
    <property type="component" value="Unassembled WGS sequence"/>
</dbReference>
<organism evidence="6 7">
    <name type="scientific">Marinobacter xestospongiae</name>
    <dbReference type="NCBI Taxonomy" id="994319"/>
    <lineage>
        <taxon>Bacteria</taxon>
        <taxon>Pseudomonadati</taxon>
        <taxon>Pseudomonadota</taxon>
        <taxon>Gammaproteobacteria</taxon>
        <taxon>Pseudomonadales</taxon>
        <taxon>Marinobacteraceae</taxon>
        <taxon>Marinobacter</taxon>
    </lineage>
</organism>
<evidence type="ECO:0000259" key="5">
    <source>
        <dbReference type="PROSITE" id="PS50949"/>
    </source>
</evidence>
<feature type="region of interest" description="Disordered" evidence="4">
    <location>
        <begin position="1"/>
        <end position="21"/>
    </location>
</feature>
<dbReference type="CDD" id="cd07377">
    <property type="entry name" value="WHTH_GntR"/>
    <property type="match status" value="1"/>
</dbReference>